<evidence type="ECO:0000259" key="20">
    <source>
        <dbReference type="PROSITE" id="PS50927"/>
    </source>
</evidence>
<evidence type="ECO:0000256" key="8">
    <source>
        <dbReference type="ARBA" id="ARBA00022777"/>
    </source>
</evidence>
<dbReference type="GO" id="GO:0004674">
    <property type="term" value="F:protein serine/threonine kinase activity"/>
    <property type="evidence" value="ECO:0007669"/>
    <property type="project" value="UniProtKB-KW"/>
</dbReference>
<dbReference type="InterPro" id="IPR001480">
    <property type="entry name" value="Bulb-type_lectin_dom"/>
</dbReference>
<proteinExistence type="inferred from homology"/>
<dbReference type="PROSITE" id="PS00108">
    <property type="entry name" value="PROTEIN_KINASE_ST"/>
    <property type="match status" value="1"/>
</dbReference>
<reference evidence="21" key="1">
    <citation type="submission" date="2016-03" db="EMBL/GenBank/DDBJ databases">
        <title>Mechanisms controlling the formation of the plant cell surface in tip-growing cells are functionally conserved among land plants.</title>
        <authorList>
            <person name="Honkanen S."/>
            <person name="Jones V.A."/>
            <person name="Morieri G."/>
            <person name="Champion C."/>
            <person name="Hetherington A.J."/>
            <person name="Kelly S."/>
            <person name="Saint-Marcoux D."/>
            <person name="Proust H."/>
            <person name="Prescott H."/>
            <person name="Dolan L."/>
        </authorList>
    </citation>
    <scope>NUCLEOTIDE SEQUENCE [LARGE SCALE GENOMIC DNA]</scope>
    <source>
        <tissue evidence="21">Whole gametophyte</tissue>
    </source>
</reference>
<keyword evidence="9 17" id="KW-0067">ATP-binding</keyword>
<dbReference type="EMBL" id="LVLJ01001899">
    <property type="protein sequence ID" value="OAE27477.1"/>
    <property type="molecule type" value="Genomic_DNA"/>
</dbReference>
<dbReference type="SUPFAM" id="SSF51110">
    <property type="entry name" value="alpha-D-mannose-specific plant lectins"/>
    <property type="match status" value="1"/>
</dbReference>
<evidence type="ECO:0000313" key="21">
    <source>
        <dbReference type="EMBL" id="OAE27477.1"/>
    </source>
</evidence>
<feature type="region of interest" description="Disordered" evidence="18">
    <location>
        <begin position="756"/>
        <end position="787"/>
    </location>
</feature>
<dbReference type="PANTHER" id="PTHR47976">
    <property type="entry name" value="G-TYPE LECTIN S-RECEPTOR-LIKE SERINE/THREONINE-PROTEIN KINASE SD2-5"/>
    <property type="match status" value="1"/>
</dbReference>
<dbReference type="Pfam" id="PF00954">
    <property type="entry name" value="S_locus_glycop"/>
    <property type="match status" value="1"/>
</dbReference>
<dbReference type="PROSITE" id="PS50011">
    <property type="entry name" value="PROTEIN_KINASE_DOM"/>
    <property type="match status" value="1"/>
</dbReference>
<evidence type="ECO:0000256" key="4">
    <source>
        <dbReference type="ARBA" id="ARBA00022679"/>
    </source>
</evidence>
<evidence type="ECO:0000256" key="13">
    <source>
        <dbReference type="ARBA" id="ARBA00023170"/>
    </source>
</evidence>
<dbReference type="InterPro" id="IPR000858">
    <property type="entry name" value="S_locus_glycoprot_dom"/>
</dbReference>
<dbReference type="PROSITE" id="PS50927">
    <property type="entry name" value="BULB_LECTIN"/>
    <property type="match status" value="1"/>
</dbReference>
<gene>
    <name evidence="21" type="ORF">AXG93_3911s1600</name>
</gene>
<dbReference type="CDD" id="cd00028">
    <property type="entry name" value="B_lectin"/>
    <property type="match status" value="1"/>
</dbReference>
<evidence type="ECO:0000256" key="2">
    <source>
        <dbReference type="ARBA" id="ARBA00022527"/>
    </source>
</evidence>
<keyword evidence="4 17" id="KW-0808">Transferase</keyword>
<dbReference type="InterPro" id="IPR036426">
    <property type="entry name" value="Bulb-type_lectin_dom_sf"/>
</dbReference>
<dbReference type="InterPro" id="IPR024171">
    <property type="entry name" value="SRK-like_kinase"/>
</dbReference>
<evidence type="ECO:0000256" key="11">
    <source>
        <dbReference type="ARBA" id="ARBA00023136"/>
    </source>
</evidence>
<evidence type="ECO:0000256" key="10">
    <source>
        <dbReference type="ARBA" id="ARBA00022989"/>
    </source>
</evidence>
<evidence type="ECO:0000256" key="17">
    <source>
        <dbReference type="PIRNR" id="PIRNR000641"/>
    </source>
</evidence>
<dbReference type="InterPro" id="IPR011009">
    <property type="entry name" value="Kinase-like_dom_sf"/>
</dbReference>
<evidence type="ECO:0000256" key="15">
    <source>
        <dbReference type="ARBA" id="ARBA00047899"/>
    </source>
</evidence>
<keyword evidence="13" id="KW-0675">Receptor</keyword>
<feature type="domain" description="Protein kinase" evidence="19">
    <location>
        <begin position="417"/>
        <end position="727"/>
    </location>
</feature>
<sequence length="787" mass="85880">MALICGSCRSGRAPNILMGLIRALVGLVLVLVLMLGTAEATFYPLPKTWSVVNDESLNVVVKSGDSIRTVLLDRDYNNFALAFFDVSRSSSSPGELFVLGIVTMPYIDPALWNVVWSANWDNPVRRNATVGFKEDGNLALWSETGAEVWSTAVTGGVRVAGLAMEKTGNLMLVDSSNRSKWTSFDHPSDTILPGQRLAVGASLASKPTRDAGSRFQLKVESAGLALYATSSQQAAPYWIFSLSLRQDLRGILATCVHPAMVVLDYKQGLLLTFDESSTTPAYLVNSSVCGKPRSQKYNSGKVVLSNSRVPSAKQFVRLDGDGNLQLYEYSQDDAAWRVAASVINSACDLPGRCGSYGICDEAGGATCSCGATFVPVDPDDPARGCAPVAAPAPAPAAESQSLPPACSESDEHDGGDDDELQLSNVDYFATRFVAPNCTSCSVDECGDVCRRSCSCSAAFHHNDTGACFLVDDVAVKRLEGLRQAPKEFRAEVAALGNIHHANLVRLRGFCAEGGHRLLVYEFMAKGSLDKWLFVPKDATDATDAFCLDWNTRFKIALGTARGLAYLHDECSVRIIHMDVKPQNILLDADFFPKVADFGLSKMLDHEDSGLLSGMRGTPGYLAPELLLRSQVSEKSDIYSFGIVLIELLTGRKSIDMFMEFDSEYFPSWAMNMARDGRLRDALDKRMGDLVPEIQLQRVISIAYWCVHRDHRRRPSMKEVVLMLENLIGVPAIPAAELADLSAFKLPRRLSFNNEHPPLRLQRAHSDQGVPSTMTSPWITSEDLSSPR</sequence>
<protein>
    <recommendedName>
        <fullName evidence="17">Receptor-like serine/threonine-protein kinase</fullName>
        <ecNumber evidence="17">2.7.11.1</ecNumber>
    </recommendedName>
</protein>
<comment type="subcellular location">
    <subcellularLocation>
        <location evidence="1">Membrane</location>
        <topology evidence="1">Single-pass membrane protein</topology>
    </subcellularLocation>
</comment>
<keyword evidence="6" id="KW-0732">Signal</keyword>
<dbReference type="InterPro" id="IPR000719">
    <property type="entry name" value="Prot_kinase_dom"/>
</dbReference>
<comment type="caution">
    <text evidence="21">The sequence shown here is derived from an EMBL/GenBank/DDBJ whole genome shotgun (WGS) entry which is preliminary data.</text>
</comment>
<keyword evidence="3" id="KW-0245">EGF-like domain</keyword>
<dbReference type="Pfam" id="PF01453">
    <property type="entry name" value="B_lectin"/>
    <property type="match status" value="1"/>
</dbReference>
<feature type="region of interest" description="Disordered" evidence="18">
    <location>
        <begin position="388"/>
        <end position="418"/>
    </location>
</feature>
<keyword evidence="11" id="KW-0472">Membrane</keyword>
<keyword evidence="14" id="KW-0325">Glycoprotein</keyword>
<evidence type="ECO:0000256" key="6">
    <source>
        <dbReference type="ARBA" id="ARBA00022729"/>
    </source>
</evidence>
<dbReference type="EC" id="2.7.11.1" evidence="17"/>
<evidence type="ECO:0000256" key="12">
    <source>
        <dbReference type="ARBA" id="ARBA00023157"/>
    </source>
</evidence>
<accession>A0A176W352</accession>
<dbReference type="PIRSF" id="PIRSF000641">
    <property type="entry name" value="SRK"/>
    <property type="match status" value="1"/>
</dbReference>
<evidence type="ECO:0000256" key="14">
    <source>
        <dbReference type="ARBA" id="ARBA00023180"/>
    </source>
</evidence>
<dbReference type="SMART" id="SM00108">
    <property type="entry name" value="B_lectin"/>
    <property type="match status" value="1"/>
</dbReference>
<evidence type="ECO:0000256" key="5">
    <source>
        <dbReference type="ARBA" id="ARBA00022692"/>
    </source>
</evidence>
<evidence type="ECO:0000256" key="9">
    <source>
        <dbReference type="ARBA" id="ARBA00022840"/>
    </source>
</evidence>
<feature type="compositionally biased region" description="Polar residues" evidence="18">
    <location>
        <begin position="768"/>
        <end position="787"/>
    </location>
</feature>
<dbReference type="FunFam" id="1.10.510.10:FF:000537">
    <property type="entry name" value="Putative receptor-like protein kinase"/>
    <property type="match status" value="1"/>
</dbReference>
<dbReference type="InterPro" id="IPR008271">
    <property type="entry name" value="Ser/Thr_kinase_AS"/>
</dbReference>
<evidence type="ECO:0000256" key="3">
    <source>
        <dbReference type="ARBA" id="ARBA00022536"/>
    </source>
</evidence>
<evidence type="ECO:0000256" key="18">
    <source>
        <dbReference type="SAM" id="MobiDB-lite"/>
    </source>
</evidence>
<dbReference type="Gene3D" id="2.90.10.10">
    <property type="entry name" value="Bulb-type lectin domain"/>
    <property type="match status" value="1"/>
</dbReference>
<keyword evidence="7 17" id="KW-0547">Nucleotide-binding</keyword>
<evidence type="ECO:0000313" key="22">
    <source>
        <dbReference type="Proteomes" id="UP000077202"/>
    </source>
</evidence>
<dbReference type="Proteomes" id="UP000077202">
    <property type="component" value="Unassembled WGS sequence"/>
</dbReference>
<comment type="similarity">
    <text evidence="17">Belongs to the protein kinase superfamily. Ser/Thr protein kinase family.</text>
</comment>
<comment type="catalytic activity">
    <reaction evidence="16 17">
        <text>L-seryl-[protein] + ATP = O-phospho-L-seryl-[protein] + ADP + H(+)</text>
        <dbReference type="Rhea" id="RHEA:17989"/>
        <dbReference type="Rhea" id="RHEA-COMP:9863"/>
        <dbReference type="Rhea" id="RHEA-COMP:11604"/>
        <dbReference type="ChEBI" id="CHEBI:15378"/>
        <dbReference type="ChEBI" id="CHEBI:29999"/>
        <dbReference type="ChEBI" id="CHEBI:30616"/>
        <dbReference type="ChEBI" id="CHEBI:83421"/>
        <dbReference type="ChEBI" id="CHEBI:456216"/>
        <dbReference type="EC" id="2.7.11.1"/>
    </reaction>
</comment>
<keyword evidence="2 17" id="KW-0723">Serine/threonine-protein kinase</keyword>
<dbReference type="InterPro" id="IPR051343">
    <property type="entry name" value="G-type_lectin_kinases/EP1-like"/>
</dbReference>
<evidence type="ECO:0000256" key="16">
    <source>
        <dbReference type="ARBA" id="ARBA00048679"/>
    </source>
</evidence>
<comment type="catalytic activity">
    <reaction evidence="15 17">
        <text>L-threonyl-[protein] + ATP = O-phospho-L-threonyl-[protein] + ADP + H(+)</text>
        <dbReference type="Rhea" id="RHEA:46608"/>
        <dbReference type="Rhea" id="RHEA-COMP:11060"/>
        <dbReference type="Rhea" id="RHEA-COMP:11605"/>
        <dbReference type="ChEBI" id="CHEBI:15378"/>
        <dbReference type="ChEBI" id="CHEBI:30013"/>
        <dbReference type="ChEBI" id="CHEBI:30616"/>
        <dbReference type="ChEBI" id="CHEBI:61977"/>
        <dbReference type="ChEBI" id="CHEBI:456216"/>
        <dbReference type="EC" id="2.7.11.1"/>
    </reaction>
</comment>
<dbReference type="SMART" id="SM00220">
    <property type="entry name" value="S_TKc"/>
    <property type="match status" value="1"/>
</dbReference>
<dbReference type="Gene3D" id="1.10.510.10">
    <property type="entry name" value="Transferase(Phosphotransferase) domain 1"/>
    <property type="match status" value="1"/>
</dbReference>
<dbReference type="PANTHER" id="PTHR47976:SF115">
    <property type="entry name" value="RECEPTOR-LIKE SERINE_THREONINE-PROTEIN KINASE"/>
    <property type="match status" value="1"/>
</dbReference>
<feature type="compositionally biased region" description="Low complexity" evidence="18">
    <location>
        <begin position="388"/>
        <end position="407"/>
    </location>
</feature>
<keyword evidence="10" id="KW-1133">Transmembrane helix</keyword>
<evidence type="ECO:0000256" key="7">
    <source>
        <dbReference type="ARBA" id="ARBA00022741"/>
    </source>
</evidence>
<dbReference type="GO" id="GO:0106310">
    <property type="term" value="F:protein serine kinase activity"/>
    <property type="evidence" value="ECO:0007669"/>
    <property type="project" value="RHEA"/>
</dbReference>
<dbReference type="Gene3D" id="3.30.200.20">
    <property type="entry name" value="Phosphorylase Kinase, domain 1"/>
    <property type="match status" value="1"/>
</dbReference>
<keyword evidence="5" id="KW-0812">Transmembrane</keyword>
<dbReference type="GO" id="GO:0016020">
    <property type="term" value="C:membrane"/>
    <property type="evidence" value="ECO:0007669"/>
    <property type="project" value="UniProtKB-SubCell"/>
</dbReference>
<keyword evidence="12" id="KW-1015">Disulfide bond</keyword>
<dbReference type="Pfam" id="PF00069">
    <property type="entry name" value="Pkinase"/>
    <property type="match status" value="1"/>
</dbReference>
<dbReference type="AlphaFoldDB" id="A0A176W352"/>
<dbReference type="GO" id="GO:0005524">
    <property type="term" value="F:ATP binding"/>
    <property type="evidence" value="ECO:0007669"/>
    <property type="project" value="UniProtKB-KW"/>
</dbReference>
<feature type="domain" description="Bulb-type lectin" evidence="20">
    <location>
        <begin position="75"/>
        <end position="185"/>
    </location>
</feature>
<evidence type="ECO:0000259" key="19">
    <source>
        <dbReference type="PROSITE" id="PS50011"/>
    </source>
</evidence>
<evidence type="ECO:0000256" key="1">
    <source>
        <dbReference type="ARBA" id="ARBA00004167"/>
    </source>
</evidence>
<dbReference type="SUPFAM" id="SSF56112">
    <property type="entry name" value="Protein kinase-like (PK-like)"/>
    <property type="match status" value="1"/>
</dbReference>
<name>A0A176W352_MARPO</name>
<feature type="compositionally biased region" description="Acidic residues" evidence="18">
    <location>
        <begin position="408"/>
        <end position="418"/>
    </location>
</feature>
<keyword evidence="22" id="KW-1185">Reference proteome</keyword>
<keyword evidence="8 17" id="KW-0418">Kinase</keyword>
<dbReference type="GO" id="GO:0048544">
    <property type="term" value="P:recognition of pollen"/>
    <property type="evidence" value="ECO:0007669"/>
    <property type="project" value="InterPro"/>
</dbReference>
<organism evidence="21 22">
    <name type="scientific">Marchantia polymorpha subsp. ruderalis</name>
    <dbReference type="NCBI Taxonomy" id="1480154"/>
    <lineage>
        <taxon>Eukaryota</taxon>
        <taxon>Viridiplantae</taxon>
        <taxon>Streptophyta</taxon>
        <taxon>Embryophyta</taxon>
        <taxon>Marchantiophyta</taxon>
        <taxon>Marchantiopsida</taxon>
        <taxon>Marchantiidae</taxon>
        <taxon>Marchantiales</taxon>
        <taxon>Marchantiaceae</taxon>
        <taxon>Marchantia</taxon>
    </lineage>
</organism>